<dbReference type="GO" id="GO:0006281">
    <property type="term" value="P:DNA repair"/>
    <property type="evidence" value="ECO:0007669"/>
    <property type="project" value="TreeGrafter"/>
</dbReference>
<dbReference type="Pfam" id="PF00176">
    <property type="entry name" value="SNF2-rel_dom"/>
    <property type="match status" value="1"/>
</dbReference>
<dbReference type="PANTHER" id="PTHR45626:SF14">
    <property type="entry name" value="ATP-DEPENDENT DNA HELICASE (EUROFUNG)"/>
    <property type="match status" value="1"/>
</dbReference>
<dbReference type="GO" id="GO:0008094">
    <property type="term" value="F:ATP-dependent activity, acting on DNA"/>
    <property type="evidence" value="ECO:0007669"/>
    <property type="project" value="TreeGrafter"/>
</dbReference>
<dbReference type="GO" id="GO:0016787">
    <property type="term" value="F:hydrolase activity"/>
    <property type="evidence" value="ECO:0007669"/>
    <property type="project" value="UniProtKB-KW"/>
</dbReference>
<evidence type="ECO:0000256" key="3">
    <source>
        <dbReference type="ARBA" id="ARBA00022840"/>
    </source>
</evidence>
<dbReference type="InterPro" id="IPR014001">
    <property type="entry name" value="Helicase_ATP-bd"/>
</dbReference>
<dbReference type="Gene3D" id="3.40.50.300">
    <property type="entry name" value="P-loop containing nucleotide triphosphate hydrolases"/>
    <property type="match status" value="2"/>
</dbReference>
<evidence type="ECO:0000256" key="2">
    <source>
        <dbReference type="ARBA" id="ARBA00022801"/>
    </source>
</evidence>
<feature type="region of interest" description="Disordered" evidence="4">
    <location>
        <begin position="1145"/>
        <end position="1180"/>
    </location>
</feature>
<feature type="compositionally biased region" description="Basic and acidic residues" evidence="4">
    <location>
        <begin position="1170"/>
        <end position="1180"/>
    </location>
</feature>
<dbReference type="FunFam" id="3.40.50.10810:FF:000053">
    <property type="entry name" value="SNF2 family helicase/ATPase, putative"/>
    <property type="match status" value="1"/>
</dbReference>
<dbReference type="PANTHER" id="PTHR45626">
    <property type="entry name" value="TRANSCRIPTION TERMINATION FACTOR 2-RELATED"/>
    <property type="match status" value="1"/>
</dbReference>
<feature type="compositionally biased region" description="Basic and acidic residues" evidence="4">
    <location>
        <begin position="96"/>
        <end position="105"/>
    </location>
</feature>
<keyword evidence="3" id="KW-0067">ATP-binding</keyword>
<evidence type="ECO:0008006" key="9">
    <source>
        <dbReference type="Google" id="ProtNLM"/>
    </source>
</evidence>
<evidence type="ECO:0000313" key="8">
    <source>
        <dbReference type="Proteomes" id="UP000244855"/>
    </source>
</evidence>
<feature type="compositionally biased region" description="Polar residues" evidence="4">
    <location>
        <begin position="709"/>
        <end position="722"/>
    </location>
</feature>
<evidence type="ECO:0000256" key="4">
    <source>
        <dbReference type="SAM" id="MobiDB-lite"/>
    </source>
</evidence>
<keyword evidence="8" id="KW-1185">Reference proteome</keyword>
<dbReference type="GO" id="GO:0005634">
    <property type="term" value="C:nucleus"/>
    <property type="evidence" value="ECO:0007669"/>
    <property type="project" value="TreeGrafter"/>
</dbReference>
<gene>
    <name evidence="7" type="ORF">DM02DRAFT_610938</name>
</gene>
<dbReference type="Gene3D" id="3.40.50.10810">
    <property type="entry name" value="Tandem AAA-ATPase domain"/>
    <property type="match status" value="1"/>
</dbReference>
<feature type="region of interest" description="Disordered" evidence="4">
    <location>
        <begin position="1"/>
        <end position="142"/>
    </location>
</feature>
<feature type="domain" description="Helicase ATP-binding" evidence="5">
    <location>
        <begin position="380"/>
        <end position="568"/>
    </location>
</feature>
<dbReference type="Proteomes" id="UP000244855">
    <property type="component" value="Unassembled WGS sequence"/>
</dbReference>
<organism evidence="7 8">
    <name type="scientific">Periconia macrospinosa</name>
    <dbReference type="NCBI Taxonomy" id="97972"/>
    <lineage>
        <taxon>Eukaryota</taxon>
        <taxon>Fungi</taxon>
        <taxon>Dikarya</taxon>
        <taxon>Ascomycota</taxon>
        <taxon>Pezizomycotina</taxon>
        <taxon>Dothideomycetes</taxon>
        <taxon>Pleosporomycetidae</taxon>
        <taxon>Pleosporales</taxon>
        <taxon>Massarineae</taxon>
        <taxon>Periconiaceae</taxon>
        <taxon>Periconia</taxon>
    </lineage>
</organism>
<feature type="domain" description="Helicase C-terminal" evidence="6">
    <location>
        <begin position="950"/>
        <end position="1111"/>
    </location>
</feature>
<feature type="region of interest" description="Disordered" evidence="4">
    <location>
        <begin position="243"/>
        <end position="267"/>
    </location>
</feature>
<feature type="compositionally biased region" description="Acidic residues" evidence="4">
    <location>
        <begin position="815"/>
        <end position="833"/>
    </location>
</feature>
<dbReference type="SUPFAM" id="SSF52540">
    <property type="entry name" value="P-loop containing nucleoside triphosphate hydrolases"/>
    <property type="match status" value="2"/>
</dbReference>
<feature type="compositionally biased region" description="Basic and acidic residues" evidence="4">
    <location>
        <begin position="793"/>
        <end position="805"/>
    </location>
</feature>
<dbReference type="AlphaFoldDB" id="A0A2V1E4N9"/>
<name>A0A2V1E4N9_9PLEO</name>
<dbReference type="GO" id="GO:0005524">
    <property type="term" value="F:ATP binding"/>
    <property type="evidence" value="ECO:0007669"/>
    <property type="project" value="UniProtKB-KW"/>
</dbReference>
<dbReference type="Pfam" id="PF00271">
    <property type="entry name" value="Helicase_C"/>
    <property type="match status" value="1"/>
</dbReference>
<reference evidence="7 8" key="1">
    <citation type="journal article" date="2018" name="Sci. Rep.">
        <title>Comparative genomics provides insights into the lifestyle and reveals functional heterogeneity of dark septate endophytic fungi.</title>
        <authorList>
            <person name="Knapp D.G."/>
            <person name="Nemeth J.B."/>
            <person name="Barry K."/>
            <person name="Hainaut M."/>
            <person name="Henrissat B."/>
            <person name="Johnson J."/>
            <person name="Kuo A."/>
            <person name="Lim J.H.P."/>
            <person name="Lipzen A."/>
            <person name="Nolan M."/>
            <person name="Ohm R.A."/>
            <person name="Tamas L."/>
            <person name="Grigoriev I.V."/>
            <person name="Spatafora J.W."/>
            <person name="Nagy L.G."/>
            <person name="Kovacs G.M."/>
        </authorList>
    </citation>
    <scope>NUCLEOTIDE SEQUENCE [LARGE SCALE GENOMIC DNA]</scope>
    <source>
        <strain evidence="7 8">DSE2036</strain>
    </source>
</reference>
<evidence type="ECO:0000256" key="1">
    <source>
        <dbReference type="ARBA" id="ARBA00022741"/>
    </source>
</evidence>
<dbReference type="InterPro" id="IPR027417">
    <property type="entry name" value="P-loop_NTPase"/>
</dbReference>
<dbReference type="STRING" id="97972.A0A2V1E4N9"/>
<dbReference type="SMART" id="SM00490">
    <property type="entry name" value="HELICc"/>
    <property type="match status" value="1"/>
</dbReference>
<dbReference type="CDD" id="cd18793">
    <property type="entry name" value="SF2_C_SNF"/>
    <property type="match status" value="1"/>
</dbReference>
<evidence type="ECO:0000259" key="5">
    <source>
        <dbReference type="PROSITE" id="PS51192"/>
    </source>
</evidence>
<dbReference type="EMBL" id="KZ805316">
    <property type="protein sequence ID" value="PVI05069.1"/>
    <property type="molecule type" value="Genomic_DNA"/>
</dbReference>
<feature type="compositionally biased region" description="Basic residues" evidence="4">
    <location>
        <begin position="779"/>
        <end position="792"/>
    </location>
</feature>
<feature type="region of interest" description="Disordered" evidence="4">
    <location>
        <begin position="778"/>
        <end position="947"/>
    </location>
</feature>
<evidence type="ECO:0000259" key="6">
    <source>
        <dbReference type="PROSITE" id="PS51194"/>
    </source>
</evidence>
<feature type="region of interest" description="Disordered" evidence="4">
    <location>
        <begin position="299"/>
        <end position="353"/>
    </location>
</feature>
<dbReference type="OrthoDB" id="423559at2759"/>
<feature type="region of interest" description="Disordered" evidence="4">
    <location>
        <begin position="702"/>
        <end position="727"/>
    </location>
</feature>
<feature type="compositionally biased region" description="Acidic residues" evidence="4">
    <location>
        <begin position="250"/>
        <end position="261"/>
    </location>
</feature>
<feature type="compositionally biased region" description="Acidic residues" evidence="4">
    <location>
        <begin position="902"/>
        <end position="942"/>
    </location>
</feature>
<dbReference type="PROSITE" id="PS51192">
    <property type="entry name" value="HELICASE_ATP_BIND_1"/>
    <property type="match status" value="1"/>
</dbReference>
<dbReference type="SMART" id="SM00487">
    <property type="entry name" value="DEXDc"/>
    <property type="match status" value="1"/>
</dbReference>
<dbReference type="InterPro" id="IPR038718">
    <property type="entry name" value="SNF2-like_sf"/>
</dbReference>
<dbReference type="InterPro" id="IPR000330">
    <property type="entry name" value="SNF2_N"/>
</dbReference>
<accession>A0A2V1E4N9</accession>
<keyword evidence="1" id="KW-0547">Nucleotide-binding</keyword>
<sequence length="1180" mass="131956">MKHSAAFRPIDTFSSSQRPPPTCDIDNRLDLDYLGDSSSLFDEDYNQPLHSTPPPLLHSPRINKQSRNISKKNHRRDIVPNNMVRERDPPAPQPPTERRVEKSASHEFGVASPLRNPLKKDTSSQVFNVPRPGQARPEHHRDTNRIATLHPTAEPAHPKVRYSNASSVDSDVFEIPASQFQSRPSAQGVPVTKPYNPPFQPINAPPRPVFSSMGQDNGFVRLGNGFQDPFQAARKTVILDDVAPKRHMNEDEDDFDPDDEIRAEGNQFGAPDLYGYVDHTKANENIKALLEGAFDEDKIPRTRGRKKKKQQEEDDASKSLADRLKALEIKKDEKDAAEKEEEEDDDAEDDGTVDGMKVKLLPHQVEGVAWMIEKETGAHNKRAKLPKGGILADDMGLGKTVQSIALILSNPRPEKGVEPENKKNKILPTVGKGTLIVAPLALIKQWEGEVIDKITKSHSLKVLVHHGSNRTKSIDKLKSYDVVVTTYQVLTSEHKACGEGADGLKKGCFGVHWYRVILDEAHSIKNRSAQMTKACYELRSHYRWCLTGTPMQNNLDELQSLIKFLRIQPYSDISSWKESISGPMKNGKGNLAMRRLQIFLKACMKRRTKDVLKKDGALNFGGKNVEGDKKPAFQIVARNVETVIGEFTPEERQFYDRLLSRAESRLAEMMGGEKQDYIGALVLLLRLRQACNHPQLVKSNVKDDKDALTTGSKSSAQSQLQTPRKIKNNDADDLADLLGGLSVATKRCDICQNTLNRDNAASGAIRCNDCEADLNASVKKTKKSKKHKKKSKSKETTKDKPELPKSSRNRRIVVDSDDEEEEGEWLVPEDEQNAPDLDQAGGTDDENADGGGDTLNTVDSDSSESENGDTVGSFIVHDTDSEDEAPIARKKQPKQPKVITIESDDESAADDDGADTEDSDSEADSEEEDETEEDESEPEYESSEFKPSTKIRQLLAILENETPDHKVIVFSQFTSMLDLIEPFLRREAYGFTRYDGSMRNDLREASLDKLRNDKRTRVLLCSLKCGSLGLNLTCASRVVIMEPFWNPFVEEQAIDRVHRLNQTVDVTVYRLSIHNSVEERILDLQESKRKLAAAAIEGGKAMGKLDMKDILALFKRDAEYNDEHVDDAHDAHLYTKMRVLEEKSGALGEGGESTLDRGKKVRKAGSLGLKKKEDSVWGRR</sequence>
<dbReference type="InterPro" id="IPR049730">
    <property type="entry name" value="SNF2/RAD54-like_C"/>
</dbReference>
<evidence type="ECO:0000313" key="7">
    <source>
        <dbReference type="EMBL" id="PVI05069.1"/>
    </source>
</evidence>
<dbReference type="InterPro" id="IPR001650">
    <property type="entry name" value="Helicase_C-like"/>
</dbReference>
<dbReference type="InterPro" id="IPR050628">
    <property type="entry name" value="SNF2_RAD54_helicase_TF"/>
</dbReference>
<proteinExistence type="predicted"/>
<dbReference type="PROSITE" id="PS51194">
    <property type="entry name" value="HELICASE_CTER"/>
    <property type="match status" value="1"/>
</dbReference>
<dbReference type="CDD" id="cd18008">
    <property type="entry name" value="DEXDc_SHPRH-like"/>
    <property type="match status" value="1"/>
</dbReference>
<keyword evidence="2" id="KW-0378">Hydrolase</keyword>
<feature type="compositionally biased region" description="Basic and acidic residues" evidence="4">
    <location>
        <begin position="316"/>
        <end position="337"/>
    </location>
</feature>
<feature type="compositionally biased region" description="Acidic residues" evidence="4">
    <location>
        <begin position="338"/>
        <end position="352"/>
    </location>
</feature>
<protein>
    <recommendedName>
        <fullName evidence="9">SNF2 family helicase/ATPase-like protein</fullName>
    </recommendedName>
</protein>